<comment type="caution">
    <text evidence="2">The sequence shown here is derived from an EMBL/GenBank/DDBJ whole genome shotgun (WGS) entry which is preliminary data.</text>
</comment>
<dbReference type="AlphaFoldDB" id="A0AA88SN46"/>
<organism evidence="2 3">
    <name type="scientific">Channa striata</name>
    <name type="common">Snakehead murrel</name>
    <name type="synonym">Ophicephalus striatus</name>
    <dbReference type="NCBI Taxonomy" id="64152"/>
    <lineage>
        <taxon>Eukaryota</taxon>
        <taxon>Metazoa</taxon>
        <taxon>Chordata</taxon>
        <taxon>Craniata</taxon>
        <taxon>Vertebrata</taxon>
        <taxon>Euteleostomi</taxon>
        <taxon>Actinopterygii</taxon>
        <taxon>Neopterygii</taxon>
        <taxon>Teleostei</taxon>
        <taxon>Neoteleostei</taxon>
        <taxon>Acanthomorphata</taxon>
        <taxon>Anabantaria</taxon>
        <taxon>Anabantiformes</taxon>
        <taxon>Channoidei</taxon>
        <taxon>Channidae</taxon>
        <taxon>Channa</taxon>
    </lineage>
</organism>
<gene>
    <name evidence="2" type="ORF">Q5P01_013260</name>
</gene>
<feature type="compositionally biased region" description="Polar residues" evidence="1">
    <location>
        <begin position="95"/>
        <end position="105"/>
    </location>
</feature>
<evidence type="ECO:0000256" key="1">
    <source>
        <dbReference type="SAM" id="MobiDB-lite"/>
    </source>
</evidence>
<feature type="compositionally biased region" description="Polar residues" evidence="1">
    <location>
        <begin position="124"/>
        <end position="135"/>
    </location>
</feature>
<protein>
    <submittedName>
        <fullName evidence="2">Uncharacterized protein</fullName>
    </submittedName>
</protein>
<evidence type="ECO:0000313" key="3">
    <source>
        <dbReference type="Proteomes" id="UP001187415"/>
    </source>
</evidence>
<name>A0AA88SN46_CHASR</name>
<evidence type="ECO:0000313" key="2">
    <source>
        <dbReference type="EMBL" id="KAK2839520.1"/>
    </source>
</evidence>
<feature type="region of interest" description="Disordered" evidence="1">
    <location>
        <begin position="91"/>
        <end position="135"/>
    </location>
</feature>
<dbReference type="Proteomes" id="UP001187415">
    <property type="component" value="Unassembled WGS sequence"/>
</dbReference>
<dbReference type="EMBL" id="JAUPFM010000010">
    <property type="protein sequence ID" value="KAK2839520.1"/>
    <property type="molecule type" value="Genomic_DNA"/>
</dbReference>
<reference evidence="2" key="1">
    <citation type="submission" date="2023-07" db="EMBL/GenBank/DDBJ databases">
        <title>Chromosome-level Genome Assembly of Striped Snakehead (Channa striata).</title>
        <authorList>
            <person name="Liu H."/>
        </authorList>
    </citation>
    <scope>NUCLEOTIDE SEQUENCE</scope>
    <source>
        <strain evidence="2">Gz</strain>
        <tissue evidence="2">Muscle</tissue>
    </source>
</reference>
<proteinExistence type="predicted"/>
<accession>A0AA88SN46</accession>
<sequence>MDVGYCRRSRNLWRRPAAASICSEGTTDPIRLSDSNIQLPRKDAAVTANFFLICPTIKAQGEQQEQEIWLSRDDQRQSIRRRLDVFCELKKSDASNDGQSTTMSAPPTPEKNGVSMWDERRLKSSVQCRTSQPRQ</sequence>
<keyword evidence="3" id="KW-1185">Reference proteome</keyword>